<feature type="signal peptide" evidence="9">
    <location>
        <begin position="1"/>
        <end position="25"/>
    </location>
</feature>
<evidence type="ECO:0000313" key="11">
    <source>
        <dbReference type="EMBL" id="TJZ87926.1"/>
    </source>
</evidence>
<keyword evidence="3" id="KW-0808">Transferase</keyword>
<proteinExistence type="inferred from homology"/>
<keyword evidence="6 7" id="KW-0961">Cell wall biogenesis/degradation</keyword>
<dbReference type="InterPro" id="IPR038063">
    <property type="entry name" value="Transpep_catalytic_dom"/>
</dbReference>
<dbReference type="Gene3D" id="1.10.101.10">
    <property type="entry name" value="PGBD-like superfamily/PGBD"/>
    <property type="match status" value="1"/>
</dbReference>
<dbReference type="Proteomes" id="UP000306223">
    <property type="component" value="Unassembled WGS sequence"/>
</dbReference>
<evidence type="ECO:0000313" key="12">
    <source>
        <dbReference type="Proteomes" id="UP000306223"/>
    </source>
</evidence>
<evidence type="ECO:0000256" key="1">
    <source>
        <dbReference type="ARBA" id="ARBA00004752"/>
    </source>
</evidence>
<dbReference type="SUPFAM" id="SSF141523">
    <property type="entry name" value="L,D-transpeptidase catalytic domain-like"/>
    <property type="match status" value="1"/>
</dbReference>
<dbReference type="AlphaFoldDB" id="A0A4U0R0D1"/>
<dbReference type="GO" id="GO:0018104">
    <property type="term" value="P:peptidoglycan-protein cross-linking"/>
    <property type="evidence" value="ECO:0007669"/>
    <property type="project" value="TreeGrafter"/>
</dbReference>
<dbReference type="CDD" id="cd16913">
    <property type="entry name" value="YkuD_like"/>
    <property type="match status" value="1"/>
</dbReference>
<evidence type="ECO:0000256" key="4">
    <source>
        <dbReference type="ARBA" id="ARBA00022960"/>
    </source>
</evidence>
<sequence length="427" mass="44462">MTPHPVRPLIAALWLTFGMALPATAQTPNVPFTAAQIEAAQYDGGPLPAGRSALTAKVQLLLDRSGTSPGVIDGFKGGMSQSAIKAFERRTGLPQDGIMDPHVWNLLQSFAERPVTQSYTITEADAAGLAASIPTDYAEKALMPAMAHTSVAERLGERFHMDERFIEFLNPGVALVPGATIQVMAPNPPLRGQVTRIIIDKDNRRVAGYNARGQMMVDYPATIGSSATPSPEGVHNVRTVAINPNYTYNPDVNFRQEGNDRKLVIPPGPNGPVGTVWIGLTKPTYGIHGTPTPSQLFSNQSMGCVRLTNWDAEELAGMVAIGGTTVEFLDAGVTIADVTGSGTAVSPPVADIALPQDGTPAPATPEPSQPLALPEAATADMPAPAADPAASAPAADPAIPSADPLSDALTDALPDGFVVPAPEAAQP</sequence>
<dbReference type="GO" id="GO:0071555">
    <property type="term" value="P:cell wall organization"/>
    <property type="evidence" value="ECO:0007669"/>
    <property type="project" value="UniProtKB-UniRule"/>
</dbReference>
<dbReference type="PANTHER" id="PTHR30582:SF30">
    <property type="entry name" value="BLR4375 PROTEIN"/>
    <property type="match status" value="1"/>
</dbReference>
<feature type="chain" id="PRO_5020831703" evidence="9">
    <location>
        <begin position="26"/>
        <end position="427"/>
    </location>
</feature>
<dbReference type="Gene3D" id="2.40.440.10">
    <property type="entry name" value="L,D-transpeptidase catalytic domain-like"/>
    <property type="match status" value="1"/>
</dbReference>
<dbReference type="InterPro" id="IPR005490">
    <property type="entry name" value="LD_TPept_cat_dom"/>
</dbReference>
<keyword evidence="5 7" id="KW-0573">Peptidoglycan synthesis</keyword>
<dbReference type="OrthoDB" id="9787225at2"/>
<dbReference type="GO" id="GO:0005576">
    <property type="term" value="C:extracellular region"/>
    <property type="evidence" value="ECO:0007669"/>
    <property type="project" value="TreeGrafter"/>
</dbReference>
<accession>A0A4U0R0D1</accession>
<feature type="region of interest" description="Disordered" evidence="8">
    <location>
        <begin position="350"/>
        <end position="427"/>
    </location>
</feature>
<dbReference type="SUPFAM" id="SSF47090">
    <property type="entry name" value="PGBD-like"/>
    <property type="match status" value="1"/>
</dbReference>
<comment type="similarity">
    <text evidence="2">Belongs to the YkuD family.</text>
</comment>
<dbReference type="Pfam" id="PF03734">
    <property type="entry name" value="YkuD"/>
    <property type="match status" value="1"/>
</dbReference>
<feature type="domain" description="L,D-TPase catalytic" evidence="10">
    <location>
        <begin position="195"/>
        <end position="329"/>
    </location>
</feature>
<dbReference type="GO" id="GO:0071972">
    <property type="term" value="F:peptidoglycan L,D-transpeptidase activity"/>
    <property type="evidence" value="ECO:0007669"/>
    <property type="project" value="TreeGrafter"/>
</dbReference>
<dbReference type="PANTHER" id="PTHR30582">
    <property type="entry name" value="L,D-TRANSPEPTIDASE"/>
    <property type="match status" value="1"/>
</dbReference>
<evidence type="ECO:0000256" key="8">
    <source>
        <dbReference type="SAM" id="MobiDB-lite"/>
    </source>
</evidence>
<dbReference type="UniPathway" id="UPA00219"/>
<evidence type="ECO:0000256" key="9">
    <source>
        <dbReference type="SAM" id="SignalP"/>
    </source>
</evidence>
<dbReference type="PROSITE" id="PS52029">
    <property type="entry name" value="LD_TPASE"/>
    <property type="match status" value="1"/>
</dbReference>
<gene>
    <name evidence="11" type="ORF">FA740_00280</name>
</gene>
<evidence type="ECO:0000256" key="5">
    <source>
        <dbReference type="ARBA" id="ARBA00022984"/>
    </source>
</evidence>
<dbReference type="InterPro" id="IPR036366">
    <property type="entry name" value="PGBDSf"/>
</dbReference>
<feature type="active site" description="Nucleophile" evidence="7">
    <location>
        <position position="304"/>
    </location>
</feature>
<dbReference type="GO" id="GO:0016740">
    <property type="term" value="F:transferase activity"/>
    <property type="evidence" value="ECO:0007669"/>
    <property type="project" value="UniProtKB-KW"/>
</dbReference>
<dbReference type="GO" id="GO:0008360">
    <property type="term" value="P:regulation of cell shape"/>
    <property type="evidence" value="ECO:0007669"/>
    <property type="project" value="UniProtKB-UniRule"/>
</dbReference>
<reference evidence="11 12" key="1">
    <citation type="submission" date="2019-04" db="EMBL/GenBank/DDBJ databases">
        <authorList>
            <person name="Li J."/>
        </authorList>
    </citation>
    <scope>NUCLEOTIDE SEQUENCE [LARGE SCALE GENOMIC DNA]</scope>
    <source>
        <strain evidence="11 12">CCTCC AB2016182</strain>
    </source>
</reference>
<keyword evidence="9" id="KW-0732">Signal</keyword>
<dbReference type="Pfam" id="PF01471">
    <property type="entry name" value="PG_binding_1"/>
    <property type="match status" value="1"/>
</dbReference>
<name>A0A4U0R0D1_9RHOB</name>
<dbReference type="InterPro" id="IPR002477">
    <property type="entry name" value="Peptidoglycan-bd-like"/>
</dbReference>
<keyword evidence="12" id="KW-1185">Reference proteome</keyword>
<comment type="caution">
    <text evidence="11">The sequence shown here is derived from an EMBL/GenBank/DDBJ whole genome shotgun (WGS) entry which is preliminary data.</text>
</comment>
<dbReference type="InterPro" id="IPR050979">
    <property type="entry name" value="LD-transpeptidase"/>
</dbReference>
<organism evidence="11 12">
    <name type="scientific">Paracoccus hibiscisoli</name>
    <dbReference type="NCBI Taxonomy" id="2023261"/>
    <lineage>
        <taxon>Bacteria</taxon>
        <taxon>Pseudomonadati</taxon>
        <taxon>Pseudomonadota</taxon>
        <taxon>Alphaproteobacteria</taxon>
        <taxon>Rhodobacterales</taxon>
        <taxon>Paracoccaceae</taxon>
        <taxon>Paracoccus</taxon>
    </lineage>
</organism>
<dbReference type="EMBL" id="SUNH01000001">
    <property type="protein sequence ID" value="TJZ87926.1"/>
    <property type="molecule type" value="Genomic_DNA"/>
</dbReference>
<dbReference type="InterPro" id="IPR036365">
    <property type="entry name" value="PGBD-like_sf"/>
</dbReference>
<evidence type="ECO:0000256" key="2">
    <source>
        <dbReference type="ARBA" id="ARBA00005992"/>
    </source>
</evidence>
<feature type="active site" description="Proton donor/acceptor" evidence="7">
    <location>
        <position position="288"/>
    </location>
</feature>
<comment type="pathway">
    <text evidence="1 7">Cell wall biogenesis; peptidoglycan biosynthesis.</text>
</comment>
<evidence type="ECO:0000256" key="3">
    <source>
        <dbReference type="ARBA" id="ARBA00022679"/>
    </source>
</evidence>
<evidence type="ECO:0000259" key="10">
    <source>
        <dbReference type="PROSITE" id="PS52029"/>
    </source>
</evidence>
<evidence type="ECO:0000256" key="7">
    <source>
        <dbReference type="PROSITE-ProRule" id="PRU01373"/>
    </source>
</evidence>
<keyword evidence="4 7" id="KW-0133">Cell shape</keyword>
<dbReference type="RefSeq" id="WP_136854772.1">
    <property type="nucleotide sequence ID" value="NZ_SUNH01000001.1"/>
</dbReference>
<protein>
    <submittedName>
        <fullName evidence="11">Murein L,D-transpeptidase</fullName>
    </submittedName>
</protein>
<feature type="compositionally biased region" description="Low complexity" evidence="8">
    <location>
        <begin position="374"/>
        <end position="408"/>
    </location>
</feature>
<evidence type="ECO:0000256" key="6">
    <source>
        <dbReference type="ARBA" id="ARBA00023316"/>
    </source>
</evidence>